<evidence type="ECO:0000313" key="4">
    <source>
        <dbReference type="Proteomes" id="UP001218188"/>
    </source>
</evidence>
<evidence type="ECO:0000259" key="2">
    <source>
        <dbReference type="PROSITE" id="PS50835"/>
    </source>
</evidence>
<sequence>MSKWPICPRKNSVGSRRITESIPAGLLPKWLNSDCGFIPVKLNFWRAGAARDVGIRCLIQDSDFPVPIRISWNRDEEYIKKLNAGVPHNTQQRIDALSTTSKLPSIDLDVFACRAAATKNELGQNERINLACGGSSVRQGMFETESLEWVTGEWSSAHGPGAMGTSTGIGRAA</sequence>
<evidence type="ECO:0000256" key="1">
    <source>
        <dbReference type="SAM" id="MobiDB-lite"/>
    </source>
</evidence>
<comment type="caution">
    <text evidence="3">The sequence shown here is derived from an EMBL/GenBank/DDBJ whole genome shotgun (WGS) entry which is preliminary data.</text>
</comment>
<gene>
    <name evidence="3" type="ORF">C8F04DRAFT_1244034</name>
</gene>
<reference evidence="3" key="1">
    <citation type="submission" date="2023-03" db="EMBL/GenBank/DDBJ databases">
        <title>Massive genome expansion in bonnet fungi (Mycena s.s.) driven by repeated elements and novel gene families across ecological guilds.</title>
        <authorList>
            <consortium name="Lawrence Berkeley National Laboratory"/>
            <person name="Harder C.B."/>
            <person name="Miyauchi S."/>
            <person name="Viragh M."/>
            <person name="Kuo A."/>
            <person name="Thoen E."/>
            <person name="Andreopoulos B."/>
            <person name="Lu D."/>
            <person name="Skrede I."/>
            <person name="Drula E."/>
            <person name="Henrissat B."/>
            <person name="Morin E."/>
            <person name="Kohler A."/>
            <person name="Barry K."/>
            <person name="LaButti K."/>
            <person name="Morin E."/>
            <person name="Salamov A."/>
            <person name="Lipzen A."/>
            <person name="Mereny Z."/>
            <person name="Hegedus B."/>
            <person name="Baldrian P."/>
            <person name="Stursova M."/>
            <person name="Weitz H."/>
            <person name="Taylor A."/>
            <person name="Grigoriev I.V."/>
            <person name="Nagy L.G."/>
            <person name="Martin F."/>
            <person name="Kauserud H."/>
        </authorList>
    </citation>
    <scope>NUCLEOTIDE SEQUENCE</scope>
    <source>
        <strain evidence="3">CBHHK200</strain>
    </source>
</reference>
<organism evidence="3 4">
    <name type="scientific">Mycena alexandri</name>
    <dbReference type="NCBI Taxonomy" id="1745969"/>
    <lineage>
        <taxon>Eukaryota</taxon>
        <taxon>Fungi</taxon>
        <taxon>Dikarya</taxon>
        <taxon>Basidiomycota</taxon>
        <taxon>Agaricomycotina</taxon>
        <taxon>Agaricomycetes</taxon>
        <taxon>Agaricomycetidae</taxon>
        <taxon>Agaricales</taxon>
        <taxon>Marasmiineae</taxon>
        <taxon>Mycenaceae</taxon>
        <taxon>Mycena</taxon>
    </lineage>
</organism>
<protein>
    <recommendedName>
        <fullName evidence="2">Ig-like domain-containing protein</fullName>
    </recommendedName>
</protein>
<feature type="region of interest" description="Disordered" evidence="1">
    <location>
        <begin position="154"/>
        <end position="173"/>
    </location>
</feature>
<dbReference type="InterPro" id="IPR007110">
    <property type="entry name" value="Ig-like_dom"/>
</dbReference>
<proteinExistence type="predicted"/>
<dbReference type="AlphaFoldDB" id="A0AAD6RYI1"/>
<evidence type="ECO:0000313" key="3">
    <source>
        <dbReference type="EMBL" id="KAJ7017519.1"/>
    </source>
</evidence>
<name>A0AAD6RYI1_9AGAR</name>
<feature type="compositionally biased region" description="Polar residues" evidence="1">
    <location>
        <begin position="164"/>
        <end position="173"/>
    </location>
</feature>
<accession>A0AAD6RYI1</accession>
<dbReference type="Proteomes" id="UP001218188">
    <property type="component" value="Unassembled WGS sequence"/>
</dbReference>
<dbReference type="EMBL" id="JARJCM010000400">
    <property type="protein sequence ID" value="KAJ7017519.1"/>
    <property type="molecule type" value="Genomic_DNA"/>
</dbReference>
<keyword evidence="4" id="KW-1185">Reference proteome</keyword>
<dbReference type="PROSITE" id="PS50835">
    <property type="entry name" value="IG_LIKE"/>
    <property type="match status" value="1"/>
</dbReference>
<feature type="domain" description="Ig-like" evidence="2">
    <location>
        <begin position="28"/>
        <end position="129"/>
    </location>
</feature>